<sequence length="550" mass="58293">MFIVKLPDLVYRSDDRPPWSVTLVLAVQHLFLFVIGLQIVTALASVAGIEVNDLLVLIGGIAIAAGAATIVNAVGYRGAGVRYLVPYTLSAAYLGPMVLAVKTGGLSLLFGMTAVTGLVQVGFSRYISRLRRYFPVEIAGMILLMLGIMLISHIMPAFMGKYGAGSGTDIASVVTSVLLLGFLVMVYVYGRGMLRTAGIMLGICAGWFIAAATGAFGPAEIAEIAAAPLFAFPDPTQIGWSFDAALLLPFLVAGFCTVFNDLGTFTLCQVSTNQEWQRPDFENIEKGVLVTGLATTFSGLIGGAGVGASPAAVGVSIANGAFSRIIGVVTGVLLILIGCSPLLVRLMTSLPPSVLAAISLFAVSFIIVSGLAIISSRMLDSRRSLVIGVPLAIGVGIDLVSDKIVGMNDLLSQTFGISLTVAALLAILLNALYQVGVKDTVEFFHDPAVASPADVNHAMMRAARVWGARKEVFSRAVRAVQTCIKDIETQGLTEDPVRVIMRFDEFNLEIFVSYLTRRSGERGRLTTGAGRMADESDLSCRCTLHLHFDQ</sequence>
<reference evidence="8" key="1">
    <citation type="journal article" date="2005" name="Int. J. Syst. Evol. Microbiol.">
        <title>Methanofollis formosanus sp. nov., isolated from a fish pond.</title>
        <authorList>
            <person name="Wu S.Y."/>
            <person name="Chen S.C."/>
            <person name="Lai M.C."/>
        </authorList>
    </citation>
    <scope>NUCLEOTIDE SEQUENCE</scope>
    <source>
        <strain evidence="8">ML15</strain>
    </source>
</reference>
<dbReference type="PANTHER" id="PTHR42810">
    <property type="entry name" value="PURINE PERMEASE C1399.01C-RELATED"/>
    <property type="match status" value="1"/>
</dbReference>
<evidence type="ECO:0000256" key="6">
    <source>
        <dbReference type="ARBA" id="ARBA00023136"/>
    </source>
</evidence>
<evidence type="ECO:0000256" key="7">
    <source>
        <dbReference type="SAM" id="Phobius"/>
    </source>
</evidence>
<dbReference type="Proteomes" id="UP000826709">
    <property type="component" value="Chromosome"/>
</dbReference>
<feature type="transmembrane region" description="Helical" evidence="7">
    <location>
        <begin position="54"/>
        <end position="76"/>
    </location>
</feature>
<organism evidence="8 9">
    <name type="scientific">Methanofollis formosanus</name>
    <dbReference type="NCBI Taxonomy" id="299308"/>
    <lineage>
        <taxon>Archaea</taxon>
        <taxon>Methanobacteriati</taxon>
        <taxon>Methanobacteriota</taxon>
        <taxon>Stenosarchaea group</taxon>
        <taxon>Methanomicrobia</taxon>
        <taxon>Methanomicrobiales</taxon>
        <taxon>Methanomicrobiaceae</taxon>
        <taxon>Methanofollis</taxon>
    </lineage>
</organism>
<dbReference type="NCBIfam" id="NF037981">
    <property type="entry name" value="NCS2_1"/>
    <property type="match status" value="1"/>
</dbReference>
<evidence type="ECO:0000313" key="9">
    <source>
        <dbReference type="Proteomes" id="UP000826709"/>
    </source>
</evidence>
<dbReference type="GO" id="GO:0005886">
    <property type="term" value="C:plasma membrane"/>
    <property type="evidence" value="ECO:0007669"/>
    <property type="project" value="TreeGrafter"/>
</dbReference>
<keyword evidence="5 7" id="KW-1133">Transmembrane helix</keyword>
<evidence type="ECO:0000256" key="3">
    <source>
        <dbReference type="ARBA" id="ARBA00022448"/>
    </source>
</evidence>
<evidence type="ECO:0000256" key="2">
    <source>
        <dbReference type="ARBA" id="ARBA00008821"/>
    </source>
</evidence>
<feature type="transmembrane region" description="Helical" evidence="7">
    <location>
        <begin position="138"/>
        <end position="158"/>
    </location>
</feature>
<evidence type="ECO:0008006" key="10">
    <source>
        <dbReference type="Google" id="ProtNLM"/>
    </source>
</evidence>
<keyword evidence="3" id="KW-0813">Transport</keyword>
<dbReference type="KEGG" id="mfk:E2N92_07690"/>
<feature type="transmembrane region" description="Helical" evidence="7">
    <location>
        <begin position="197"/>
        <end position="218"/>
    </location>
</feature>
<evidence type="ECO:0000313" key="8">
    <source>
        <dbReference type="EMBL" id="QYZ79315.1"/>
    </source>
</evidence>
<dbReference type="Pfam" id="PF00860">
    <property type="entry name" value="Xan_ur_permease"/>
    <property type="match status" value="1"/>
</dbReference>
<proteinExistence type="inferred from homology"/>
<feature type="transmembrane region" description="Helical" evidence="7">
    <location>
        <begin position="413"/>
        <end position="433"/>
    </location>
</feature>
<keyword evidence="4 7" id="KW-0812">Transmembrane</keyword>
<feature type="transmembrane region" description="Helical" evidence="7">
    <location>
        <begin position="238"/>
        <end position="259"/>
    </location>
</feature>
<feature type="transmembrane region" description="Helical" evidence="7">
    <location>
        <begin position="21"/>
        <end position="48"/>
    </location>
</feature>
<gene>
    <name evidence="8" type="ORF">E2N92_07690</name>
</gene>
<reference evidence="8" key="2">
    <citation type="submission" date="2019-03" db="EMBL/GenBank/DDBJ databases">
        <authorList>
            <person name="Chen S.-C."/>
            <person name="Wu S.-Y."/>
            <person name="Lai M.-C."/>
        </authorList>
    </citation>
    <scope>NUCLEOTIDE SEQUENCE</scope>
    <source>
        <strain evidence="8">ML15</strain>
    </source>
</reference>
<feature type="transmembrane region" description="Helical" evidence="7">
    <location>
        <begin position="353"/>
        <end position="373"/>
    </location>
</feature>
<dbReference type="PANTHER" id="PTHR42810:SF2">
    <property type="entry name" value="PURINE PERMEASE C1399.01C-RELATED"/>
    <property type="match status" value="1"/>
</dbReference>
<evidence type="ECO:0000256" key="4">
    <source>
        <dbReference type="ARBA" id="ARBA00022692"/>
    </source>
</evidence>
<dbReference type="GO" id="GO:0042907">
    <property type="term" value="F:xanthine transmembrane transporter activity"/>
    <property type="evidence" value="ECO:0007669"/>
    <property type="project" value="TreeGrafter"/>
</dbReference>
<protein>
    <recommendedName>
        <fullName evidence="10">Purine/pyrimidine permease</fullName>
    </recommendedName>
</protein>
<dbReference type="AlphaFoldDB" id="A0A8G1A2E7"/>
<name>A0A8G1A2E7_9EURY</name>
<comment type="subcellular location">
    <subcellularLocation>
        <location evidence="1">Membrane</location>
        <topology evidence="1">Multi-pass membrane protein</topology>
    </subcellularLocation>
</comment>
<dbReference type="EMBL" id="CP037968">
    <property type="protein sequence ID" value="QYZ79315.1"/>
    <property type="molecule type" value="Genomic_DNA"/>
</dbReference>
<keyword evidence="6 7" id="KW-0472">Membrane</keyword>
<dbReference type="InterPro" id="IPR006043">
    <property type="entry name" value="NCS2"/>
</dbReference>
<feature type="transmembrane region" description="Helical" evidence="7">
    <location>
        <begin position="385"/>
        <end position="401"/>
    </location>
</feature>
<keyword evidence="9" id="KW-1185">Reference proteome</keyword>
<evidence type="ECO:0000256" key="1">
    <source>
        <dbReference type="ARBA" id="ARBA00004141"/>
    </source>
</evidence>
<feature type="transmembrane region" description="Helical" evidence="7">
    <location>
        <begin position="170"/>
        <end position="190"/>
    </location>
</feature>
<comment type="similarity">
    <text evidence="2">Belongs to the nucleobase:cation symporter-2 (NCS2) (TC 2.A.40) family.</text>
</comment>
<feature type="transmembrane region" description="Helical" evidence="7">
    <location>
        <begin position="325"/>
        <end position="347"/>
    </location>
</feature>
<accession>A0A8G1A2E7</accession>
<evidence type="ECO:0000256" key="5">
    <source>
        <dbReference type="ARBA" id="ARBA00022989"/>
    </source>
</evidence>